<evidence type="ECO:0000256" key="1">
    <source>
        <dbReference type="SAM" id="MobiDB-lite"/>
    </source>
</evidence>
<dbReference type="EMBL" id="JAIZPD010000019">
    <property type="protein sequence ID" value="KAH0957696.1"/>
    <property type="molecule type" value="Genomic_DNA"/>
</dbReference>
<evidence type="ECO:0000313" key="3">
    <source>
        <dbReference type="Proteomes" id="UP000824596"/>
    </source>
</evidence>
<dbReference type="AlphaFoldDB" id="A0A9P8SE56"/>
<gene>
    <name evidence="2" type="ORF">HRG_11187</name>
</gene>
<dbReference type="Proteomes" id="UP000824596">
    <property type="component" value="Unassembled WGS sequence"/>
</dbReference>
<proteinExistence type="predicted"/>
<organism evidence="2 3">
    <name type="scientific">Hirsutella rhossiliensis</name>
    <dbReference type="NCBI Taxonomy" id="111463"/>
    <lineage>
        <taxon>Eukaryota</taxon>
        <taxon>Fungi</taxon>
        <taxon>Dikarya</taxon>
        <taxon>Ascomycota</taxon>
        <taxon>Pezizomycotina</taxon>
        <taxon>Sordariomycetes</taxon>
        <taxon>Hypocreomycetidae</taxon>
        <taxon>Hypocreales</taxon>
        <taxon>Ophiocordycipitaceae</taxon>
        <taxon>Hirsutella</taxon>
    </lineage>
</organism>
<reference evidence="2" key="1">
    <citation type="submission" date="2021-09" db="EMBL/GenBank/DDBJ databases">
        <title>A high-quality genome of the endoparasitic fungus Hirsutella rhossiliensis with a comparison of Hirsutella genomes reveals transposable elements contributing to genome size variation.</title>
        <authorList>
            <person name="Lin R."/>
            <person name="Jiao Y."/>
            <person name="Sun X."/>
            <person name="Ling J."/>
            <person name="Xie B."/>
            <person name="Cheng X."/>
        </authorList>
    </citation>
    <scope>NUCLEOTIDE SEQUENCE</scope>
    <source>
        <strain evidence="2">HR02</strain>
    </source>
</reference>
<keyword evidence="3" id="KW-1185">Reference proteome</keyword>
<comment type="caution">
    <text evidence="2">The sequence shown here is derived from an EMBL/GenBank/DDBJ whole genome shotgun (WGS) entry which is preliminary data.</text>
</comment>
<protein>
    <submittedName>
        <fullName evidence="2">Uncharacterized protein</fullName>
    </submittedName>
</protein>
<evidence type="ECO:0000313" key="2">
    <source>
        <dbReference type="EMBL" id="KAH0957696.1"/>
    </source>
</evidence>
<sequence>MTPTDRATTPNESAQLEQLSERMQGLAIQTSVYDKVDVTLWGQDIKPDEEDEIAVTTYAARFMSNAQFERLEGDDILDHFQQHFEGWNQDIWNRVHMDYKRALRLLLRRRGIYTGRKNGPFAPQFIMLQTAEDRPAWPEREYMETDFDIGTTAHKLRAAGSKALTSPRGPQSPPVATSRYDLNEQQPIKTLTKPPAQEPITEALPITTSPPDFRSDPRCP</sequence>
<dbReference type="GeneID" id="68360315"/>
<name>A0A9P8SE56_9HYPO</name>
<accession>A0A9P8SE56</accession>
<feature type="region of interest" description="Disordered" evidence="1">
    <location>
        <begin position="159"/>
        <end position="220"/>
    </location>
</feature>
<dbReference type="OrthoDB" id="3795100at2759"/>
<dbReference type="RefSeq" id="XP_044715210.1">
    <property type="nucleotide sequence ID" value="XM_044869657.1"/>
</dbReference>